<accession>A0A645CS65</accession>
<gene>
    <name evidence="2" type="primary">hndD_34</name>
    <name evidence="2" type="ORF">SDC9_126794</name>
</gene>
<dbReference type="InterPro" id="IPR003149">
    <property type="entry name" value="Fe_hydrogenase_ssu"/>
</dbReference>
<dbReference type="Gene3D" id="3.40.950.10">
    <property type="entry name" value="Fe-only Hydrogenase (Larger Subunit), Chain L, domain 3"/>
    <property type="match status" value="1"/>
</dbReference>
<feature type="domain" description="Iron hydrogenase small subunit" evidence="1">
    <location>
        <begin position="164"/>
        <end position="223"/>
    </location>
</feature>
<dbReference type="Pfam" id="PF02256">
    <property type="entry name" value="Fe_hyd_SSU"/>
    <property type="match status" value="1"/>
</dbReference>
<sequence>MPCTCKKFECDRPEMESSGYRDVDVVLTTRELAYLIKDANIDFDKLEESEFESPLGVYTGAGTIFGVTGGVMEAALRTGYEVITGEKIPSIDLPVVRGSEGFRIAEIEVGDLTLKVGIVTGLKNVVPVLEDLKAGKLNLDFIEVMTCPVGCVSGGGQPKLLLEEYRELAYKNRTEATYVHDKNLPLRKSHENPEIVKIYEDFLKEPLGSVSHHLLHTKYCIGKEVAK</sequence>
<dbReference type="AlphaFoldDB" id="A0A645CS65"/>
<dbReference type="PANTHER" id="PTHR11615">
    <property type="entry name" value="NITRATE, FORMATE, IRON DEHYDROGENASE"/>
    <property type="match status" value="1"/>
</dbReference>
<comment type="caution">
    <text evidence="2">The sequence shown here is derived from an EMBL/GenBank/DDBJ whole genome shotgun (WGS) entry which is preliminary data.</text>
</comment>
<evidence type="ECO:0000313" key="2">
    <source>
        <dbReference type="EMBL" id="MPM79753.1"/>
    </source>
</evidence>
<reference evidence="2" key="1">
    <citation type="submission" date="2019-08" db="EMBL/GenBank/DDBJ databases">
        <authorList>
            <person name="Kucharzyk K."/>
            <person name="Murdoch R.W."/>
            <person name="Higgins S."/>
            <person name="Loffler F."/>
        </authorList>
    </citation>
    <scope>NUCLEOTIDE SEQUENCE</scope>
</reference>
<name>A0A645CS65_9ZZZZ</name>
<dbReference type="EMBL" id="VSSQ01029572">
    <property type="protein sequence ID" value="MPM79753.1"/>
    <property type="molecule type" value="Genomic_DNA"/>
</dbReference>
<dbReference type="InterPro" id="IPR050340">
    <property type="entry name" value="Cytosolic_Fe-S_CAF"/>
</dbReference>
<dbReference type="InterPro" id="IPR004108">
    <property type="entry name" value="Fe_hydrogenase_lsu_C"/>
</dbReference>
<dbReference type="GO" id="GO:0050583">
    <property type="term" value="F:hydrogen dehydrogenase (NADP+) activity"/>
    <property type="evidence" value="ECO:0007669"/>
    <property type="project" value="UniProtKB-EC"/>
</dbReference>
<protein>
    <submittedName>
        <fullName evidence="2">NADP-reducing hydrogenase subunit HndD</fullName>
        <ecNumber evidence="2">1.12.1.3</ecNumber>
    </submittedName>
</protein>
<dbReference type="InterPro" id="IPR009016">
    <property type="entry name" value="Fe_hydrogenase"/>
</dbReference>
<dbReference type="Pfam" id="PF02906">
    <property type="entry name" value="Fe_hyd_lg_C"/>
    <property type="match status" value="1"/>
</dbReference>
<dbReference type="InterPro" id="IPR036991">
    <property type="entry name" value="Fe_hydrogenase_ssu_sf"/>
</dbReference>
<dbReference type="SUPFAM" id="SSF53920">
    <property type="entry name" value="Fe-only hydrogenase"/>
    <property type="match status" value="1"/>
</dbReference>
<organism evidence="2">
    <name type="scientific">bioreactor metagenome</name>
    <dbReference type="NCBI Taxonomy" id="1076179"/>
    <lineage>
        <taxon>unclassified sequences</taxon>
        <taxon>metagenomes</taxon>
        <taxon>ecological metagenomes</taxon>
    </lineage>
</organism>
<keyword evidence="2" id="KW-0560">Oxidoreductase</keyword>
<dbReference type="Gene3D" id="3.40.50.1780">
    <property type="match status" value="1"/>
</dbReference>
<proteinExistence type="predicted"/>
<dbReference type="Gene3D" id="4.10.260.20">
    <property type="entry name" value="Iron hydrogenase, small subunit"/>
    <property type="match status" value="1"/>
</dbReference>
<dbReference type="SMART" id="SM00902">
    <property type="entry name" value="Fe_hyd_SSU"/>
    <property type="match status" value="1"/>
</dbReference>
<evidence type="ECO:0000259" key="1">
    <source>
        <dbReference type="SMART" id="SM00902"/>
    </source>
</evidence>
<dbReference type="EC" id="1.12.1.3" evidence="2"/>